<gene>
    <name evidence="2" type="ORF">VSDG_02142</name>
</gene>
<organism evidence="2 3">
    <name type="scientific">Cytospora chrysosperma</name>
    <name type="common">Cytospora canker fungus</name>
    <name type="synonym">Sphaeria chrysosperma</name>
    <dbReference type="NCBI Taxonomy" id="252740"/>
    <lineage>
        <taxon>Eukaryota</taxon>
        <taxon>Fungi</taxon>
        <taxon>Dikarya</taxon>
        <taxon>Ascomycota</taxon>
        <taxon>Pezizomycotina</taxon>
        <taxon>Sordariomycetes</taxon>
        <taxon>Sordariomycetidae</taxon>
        <taxon>Diaporthales</taxon>
        <taxon>Cytosporaceae</taxon>
        <taxon>Cytospora</taxon>
    </lineage>
</organism>
<feature type="compositionally biased region" description="Low complexity" evidence="1">
    <location>
        <begin position="198"/>
        <end position="209"/>
    </location>
</feature>
<accession>A0A423WED6</accession>
<feature type="compositionally biased region" description="Polar residues" evidence="1">
    <location>
        <begin position="210"/>
        <end position="225"/>
    </location>
</feature>
<feature type="compositionally biased region" description="Polar residues" evidence="1">
    <location>
        <begin position="39"/>
        <end position="50"/>
    </location>
</feature>
<sequence>MPIRNPFAKRQTDELRPPLTIESGLKTPPGFERVDTVGSKASSALSVGSRRSQDAGEYKMSVVNDSGVYLPPSPSADDKASWPRRYLSRTSTDKKSEPGDIEPFGISRESFDSYRRSFDITARSPLPINDPFPTRRSMDSARFPRMPRQRLFERGEFSTDVTPEEAEGEGFEDVGLNDEKPQSQQQAPSQQSKKRGFFSKFSDNSNNNNQESAHSPATASPTMASRFSLLPGRKRGHSGQGAELGYVERPRTANREREMADVQPVQV</sequence>
<feature type="region of interest" description="Disordered" evidence="1">
    <location>
        <begin position="119"/>
        <end position="267"/>
    </location>
</feature>
<feature type="compositionally biased region" description="Acidic residues" evidence="1">
    <location>
        <begin position="162"/>
        <end position="176"/>
    </location>
</feature>
<evidence type="ECO:0000313" key="2">
    <source>
        <dbReference type="EMBL" id="ROW01735.1"/>
    </source>
</evidence>
<comment type="caution">
    <text evidence="2">The sequence shown here is derived from an EMBL/GenBank/DDBJ whole genome shotgun (WGS) entry which is preliminary data.</text>
</comment>
<name>A0A423WED6_CYTCH</name>
<evidence type="ECO:0000313" key="3">
    <source>
        <dbReference type="Proteomes" id="UP000284375"/>
    </source>
</evidence>
<evidence type="ECO:0000256" key="1">
    <source>
        <dbReference type="SAM" id="MobiDB-lite"/>
    </source>
</evidence>
<dbReference type="EMBL" id="LJZO01000006">
    <property type="protein sequence ID" value="ROW01735.1"/>
    <property type="molecule type" value="Genomic_DNA"/>
</dbReference>
<feature type="region of interest" description="Disordered" evidence="1">
    <location>
        <begin position="1"/>
        <end position="107"/>
    </location>
</feature>
<keyword evidence="3" id="KW-1185">Reference proteome</keyword>
<feature type="compositionally biased region" description="Basic and acidic residues" evidence="1">
    <location>
        <begin position="246"/>
        <end position="260"/>
    </location>
</feature>
<reference evidence="2 3" key="1">
    <citation type="submission" date="2015-09" db="EMBL/GenBank/DDBJ databases">
        <title>Host preference determinants of Valsa canker pathogens revealed by comparative genomics.</title>
        <authorList>
            <person name="Yin Z."/>
            <person name="Huang L."/>
        </authorList>
    </citation>
    <scope>NUCLEOTIDE SEQUENCE [LARGE SCALE GENOMIC DNA]</scope>
    <source>
        <strain evidence="2 3">YSFL</strain>
    </source>
</reference>
<feature type="compositionally biased region" description="Low complexity" evidence="1">
    <location>
        <begin position="182"/>
        <end position="191"/>
    </location>
</feature>
<dbReference type="AlphaFoldDB" id="A0A423WED6"/>
<dbReference type="Proteomes" id="UP000284375">
    <property type="component" value="Unassembled WGS sequence"/>
</dbReference>
<protein>
    <submittedName>
        <fullName evidence="2">Uncharacterized protein</fullName>
    </submittedName>
</protein>
<dbReference type="OrthoDB" id="5397330at2759"/>
<proteinExistence type="predicted"/>